<evidence type="ECO:0000313" key="2">
    <source>
        <dbReference type="Proteomes" id="UP000828390"/>
    </source>
</evidence>
<organism evidence="1 2">
    <name type="scientific">Dreissena polymorpha</name>
    <name type="common">Zebra mussel</name>
    <name type="synonym">Mytilus polymorpha</name>
    <dbReference type="NCBI Taxonomy" id="45954"/>
    <lineage>
        <taxon>Eukaryota</taxon>
        <taxon>Metazoa</taxon>
        <taxon>Spiralia</taxon>
        <taxon>Lophotrochozoa</taxon>
        <taxon>Mollusca</taxon>
        <taxon>Bivalvia</taxon>
        <taxon>Autobranchia</taxon>
        <taxon>Heteroconchia</taxon>
        <taxon>Euheterodonta</taxon>
        <taxon>Imparidentia</taxon>
        <taxon>Neoheterodontei</taxon>
        <taxon>Myida</taxon>
        <taxon>Dreissenoidea</taxon>
        <taxon>Dreissenidae</taxon>
        <taxon>Dreissena</taxon>
    </lineage>
</organism>
<name>A0A9D4I9A6_DREPO</name>
<accession>A0A9D4I9A6</accession>
<reference evidence="1" key="1">
    <citation type="journal article" date="2019" name="bioRxiv">
        <title>The Genome of the Zebra Mussel, Dreissena polymorpha: A Resource for Invasive Species Research.</title>
        <authorList>
            <person name="McCartney M.A."/>
            <person name="Auch B."/>
            <person name="Kono T."/>
            <person name="Mallez S."/>
            <person name="Zhang Y."/>
            <person name="Obille A."/>
            <person name="Becker A."/>
            <person name="Abrahante J.E."/>
            <person name="Garbe J."/>
            <person name="Badalamenti J.P."/>
            <person name="Herman A."/>
            <person name="Mangelson H."/>
            <person name="Liachko I."/>
            <person name="Sullivan S."/>
            <person name="Sone E.D."/>
            <person name="Koren S."/>
            <person name="Silverstein K.A.T."/>
            <person name="Beckman K.B."/>
            <person name="Gohl D.M."/>
        </authorList>
    </citation>
    <scope>NUCLEOTIDE SEQUENCE</scope>
    <source>
        <strain evidence="1">Duluth1</strain>
        <tissue evidence="1">Whole animal</tissue>
    </source>
</reference>
<proteinExistence type="predicted"/>
<gene>
    <name evidence="1" type="ORF">DPMN_186088</name>
</gene>
<evidence type="ECO:0000313" key="1">
    <source>
        <dbReference type="EMBL" id="KAH3751527.1"/>
    </source>
</evidence>
<sequence>MSLSGLRVAWQPVGLINQWGDSYGLQEVYEGITGDIVQLGKAKCIRTGKGLISTEKQWVLLRFKDGTTQRAPYGTEERRNQRKLRECHDVGFGGEQLAITWWYSEQSNRNQQQKRADQVPACSQKKHTIDRYKPLLNDCRQQGWKIWNLHVVIGSRGCAGRSLWKAYGVLSISGMTMRRVIADICRQE</sequence>
<comment type="caution">
    <text evidence="1">The sequence shown here is derived from an EMBL/GenBank/DDBJ whole genome shotgun (WGS) entry which is preliminary data.</text>
</comment>
<dbReference type="AlphaFoldDB" id="A0A9D4I9A6"/>
<dbReference type="Proteomes" id="UP000828390">
    <property type="component" value="Unassembled WGS sequence"/>
</dbReference>
<keyword evidence="2" id="KW-1185">Reference proteome</keyword>
<protein>
    <submittedName>
        <fullName evidence="1">Uncharacterized protein</fullName>
    </submittedName>
</protein>
<reference evidence="1" key="2">
    <citation type="submission" date="2020-11" db="EMBL/GenBank/DDBJ databases">
        <authorList>
            <person name="McCartney M.A."/>
            <person name="Auch B."/>
            <person name="Kono T."/>
            <person name="Mallez S."/>
            <person name="Becker A."/>
            <person name="Gohl D.M."/>
            <person name="Silverstein K.A.T."/>
            <person name="Koren S."/>
            <person name="Bechman K.B."/>
            <person name="Herman A."/>
            <person name="Abrahante J.E."/>
            <person name="Garbe J."/>
        </authorList>
    </citation>
    <scope>NUCLEOTIDE SEQUENCE</scope>
    <source>
        <strain evidence="1">Duluth1</strain>
        <tissue evidence="1">Whole animal</tissue>
    </source>
</reference>
<dbReference type="EMBL" id="JAIWYP010000010">
    <property type="protein sequence ID" value="KAH3751527.1"/>
    <property type="molecule type" value="Genomic_DNA"/>
</dbReference>